<dbReference type="GeneID" id="94334885"/>
<accession>A0AAD9PMG1</accession>
<proteinExistence type="predicted"/>
<sequence length="216" mass="24487">MFDVIHRFMSSQNNRNTKHRILTVGNDPLRCATFLHALVSVNDYKAIVIDVEKTRPIANEIEENVESQPLENDDRFVCIPCGYIIAETRQRSWFKGHVWDFFTSYNKAYETIIATENFTLYNVDAVIFVTGPIHAVMDANSAESFFKANAESSALKVLIIDANSCNDTGDEDGNGAHLDKMGNVMHYKVNLSNFKKCKEIVKDIMDNVISKIDICH</sequence>
<dbReference type="AlphaFoldDB" id="A0AAD9PMG1"/>
<dbReference type="RefSeq" id="XP_067804427.1">
    <property type="nucleotide sequence ID" value="XM_067945636.1"/>
</dbReference>
<protein>
    <submittedName>
        <fullName evidence="1">Uncharacterized protein</fullName>
    </submittedName>
</protein>
<dbReference type="Proteomes" id="UP001214638">
    <property type="component" value="Unassembled WGS sequence"/>
</dbReference>
<reference evidence="1" key="1">
    <citation type="journal article" date="2023" name="Nat. Microbiol.">
        <title>Babesia duncani multi-omics identifies virulence factors and drug targets.</title>
        <authorList>
            <person name="Singh P."/>
            <person name="Lonardi S."/>
            <person name="Liang Q."/>
            <person name="Vydyam P."/>
            <person name="Khabirova E."/>
            <person name="Fang T."/>
            <person name="Gihaz S."/>
            <person name="Thekkiniath J."/>
            <person name="Munshi M."/>
            <person name="Abel S."/>
            <person name="Ciampossin L."/>
            <person name="Batugedara G."/>
            <person name="Gupta M."/>
            <person name="Lu X.M."/>
            <person name="Lenz T."/>
            <person name="Chakravarty S."/>
            <person name="Cornillot E."/>
            <person name="Hu Y."/>
            <person name="Ma W."/>
            <person name="Gonzalez L.M."/>
            <person name="Sanchez S."/>
            <person name="Estrada K."/>
            <person name="Sanchez-Flores A."/>
            <person name="Montero E."/>
            <person name="Harb O.S."/>
            <person name="Le Roch K.G."/>
            <person name="Mamoun C.B."/>
        </authorList>
    </citation>
    <scope>NUCLEOTIDE SEQUENCE</scope>
    <source>
        <strain evidence="1">WA1</strain>
    </source>
</reference>
<name>A0AAD9PMG1_9APIC</name>
<evidence type="ECO:0000313" key="1">
    <source>
        <dbReference type="EMBL" id="KAK2197585.1"/>
    </source>
</evidence>
<evidence type="ECO:0000313" key="2">
    <source>
        <dbReference type="Proteomes" id="UP001214638"/>
    </source>
</evidence>
<dbReference type="KEGG" id="bdw:94334885"/>
<keyword evidence="2" id="KW-1185">Reference proteome</keyword>
<gene>
    <name evidence="1" type="ORF">BdWA1_000587</name>
</gene>
<dbReference type="EMBL" id="JALLKP010000001">
    <property type="protein sequence ID" value="KAK2197585.1"/>
    <property type="molecule type" value="Genomic_DNA"/>
</dbReference>
<comment type="caution">
    <text evidence="1">The sequence shown here is derived from an EMBL/GenBank/DDBJ whole genome shotgun (WGS) entry which is preliminary data.</text>
</comment>
<organism evidence="1 2">
    <name type="scientific">Babesia duncani</name>
    <dbReference type="NCBI Taxonomy" id="323732"/>
    <lineage>
        <taxon>Eukaryota</taxon>
        <taxon>Sar</taxon>
        <taxon>Alveolata</taxon>
        <taxon>Apicomplexa</taxon>
        <taxon>Aconoidasida</taxon>
        <taxon>Piroplasmida</taxon>
        <taxon>Babesiidae</taxon>
        <taxon>Babesia</taxon>
    </lineage>
</organism>